<dbReference type="InterPro" id="IPR013762">
    <property type="entry name" value="Integrase-like_cat_sf"/>
</dbReference>
<dbReference type="InterPro" id="IPR050090">
    <property type="entry name" value="Tyrosine_recombinase_XerCD"/>
</dbReference>
<evidence type="ECO:0000259" key="6">
    <source>
        <dbReference type="PROSITE" id="PS51900"/>
    </source>
</evidence>
<evidence type="ECO:0000256" key="3">
    <source>
        <dbReference type="ARBA" id="ARBA00023172"/>
    </source>
</evidence>
<dbReference type="InterPro" id="IPR044068">
    <property type="entry name" value="CB"/>
</dbReference>
<keyword evidence="2 4" id="KW-0238">DNA-binding</keyword>
<dbReference type="PANTHER" id="PTHR30349:SF94">
    <property type="entry name" value="INTEGRASE_RECOMBINASE HI_1414-RELATED"/>
    <property type="match status" value="1"/>
</dbReference>
<evidence type="ECO:0000259" key="5">
    <source>
        <dbReference type="PROSITE" id="PS51898"/>
    </source>
</evidence>
<dbReference type="AlphaFoldDB" id="A0A0Q0BQT8"/>
<comment type="caution">
    <text evidence="7">The sequence shown here is derived from an EMBL/GenBank/DDBJ whole genome shotgun (WGS) entry which is preliminary data.</text>
</comment>
<reference evidence="7 8" key="1">
    <citation type="submission" date="2015-09" db="EMBL/GenBank/DDBJ databases">
        <title>Genome announcement of multiple Pseudomonas syringae strains.</title>
        <authorList>
            <person name="Thakur S."/>
            <person name="Wang P.W."/>
            <person name="Gong Y."/>
            <person name="Weir B.S."/>
            <person name="Guttman D.S."/>
        </authorList>
    </citation>
    <scope>NUCLEOTIDE SEQUENCE [LARGE SCALE GENOMIC DNA]</scope>
    <source>
        <strain evidence="7 8">ICMP3882</strain>
    </source>
</reference>
<dbReference type="Pfam" id="PF00589">
    <property type="entry name" value="Phage_integrase"/>
    <property type="match status" value="1"/>
</dbReference>
<accession>A0A0Q0BQT8</accession>
<proteinExistence type="predicted"/>
<evidence type="ECO:0000256" key="4">
    <source>
        <dbReference type="PROSITE-ProRule" id="PRU01248"/>
    </source>
</evidence>
<evidence type="ECO:0000313" key="7">
    <source>
        <dbReference type="EMBL" id="KPY49314.1"/>
    </source>
</evidence>
<dbReference type="Proteomes" id="UP000050554">
    <property type="component" value="Unassembled WGS sequence"/>
</dbReference>
<dbReference type="GO" id="GO:0015074">
    <property type="term" value="P:DNA integration"/>
    <property type="evidence" value="ECO:0007669"/>
    <property type="project" value="UniProtKB-KW"/>
</dbReference>
<dbReference type="CDD" id="cd00796">
    <property type="entry name" value="INT_Rci_Hp1_C"/>
    <property type="match status" value="1"/>
</dbReference>
<dbReference type="SUPFAM" id="SSF56349">
    <property type="entry name" value="DNA breaking-rejoining enzymes"/>
    <property type="match status" value="1"/>
</dbReference>
<protein>
    <submittedName>
        <fullName evidence="7">Site-specific recombinase, phage integrase family</fullName>
    </submittedName>
</protein>
<gene>
    <name evidence="7" type="ORF">ALO47_100629</name>
</gene>
<feature type="domain" description="Core-binding (CB)" evidence="6">
    <location>
        <begin position="114"/>
        <end position="201"/>
    </location>
</feature>
<evidence type="ECO:0000256" key="2">
    <source>
        <dbReference type="ARBA" id="ARBA00023125"/>
    </source>
</evidence>
<dbReference type="Gene3D" id="1.10.150.130">
    <property type="match status" value="1"/>
</dbReference>
<dbReference type="GO" id="GO:0003677">
    <property type="term" value="F:DNA binding"/>
    <property type="evidence" value="ECO:0007669"/>
    <property type="project" value="UniProtKB-UniRule"/>
</dbReference>
<dbReference type="GO" id="GO:0006310">
    <property type="term" value="P:DNA recombination"/>
    <property type="evidence" value="ECO:0007669"/>
    <property type="project" value="UniProtKB-KW"/>
</dbReference>
<sequence length="409" mass="46403">MLWSTVRVRVGPPTLKPRITRLLAFWVCGSRISPMVRRYKLGTVRLRLHAFGVLQMATIVKTPAGTWKAVIRKTGWPTNAKTFRTKRDAEDWSRRTEDEMVRGVYIQRSGSERLTLENALQRYLREVSPTKKPTTQKAEATKAQQLIKHLGKYSLAALSSEVIANYRDTRLGSLTNRGQPTSNNTVRLELALLSHLFTVAIQEWGLGLTYNPVLNIRKPSPGEGRNRRLTADEERRLLKEVNKHSNPMLGWIVSIALETGMRSSEITGLRRHQVDVKKRVARLLVTKNDSARTVPLSKLAAATFQAALQNPVRPIDCDLIFFGEPGKDGKRRPYAFTKIWGLLKSKLGMPDFRFHDLRHEAVSRLVEGGLSDQEVSSISGHKSMQMLKRYTHLRAEDLVVRLDSLKAKK</sequence>
<evidence type="ECO:0000313" key="8">
    <source>
        <dbReference type="Proteomes" id="UP000050554"/>
    </source>
</evidence>
<dbReference type="PANTHER" id="PTHR30349">
    <property type="entry name" value="PHAGE INTEGRASE-RELATED"/>
    <property type="match status" value="1"/>
</dbReference>
<dbReference type="PROSITE" id="PS51898">
    <property type="entry name" value="TYR_RECOMBINASE"/>
    <property type="match status" value="1"/>
</dbReference>
<dbReference type="Gene3D" id="1.10.443.10">
    <property type="entry name" value="Intergrase catalytic core"/>
    <property type="match status" value="1"/>
</dbReference>
<name>A0A0Q0BQT8_PSESI</name>
<evidence type="ECO:0000256" key="1">
    <source>
        <dbReference type="ARBA" id="ARBA00022908"/>
    </source>
</evidence>
<dbReference type="EMBL" id="LJRF01000060">
    <property type="protein sequence ID" value="KPY49314.1"/>
    <property type="molecule type" value="Genomic_DNA"/>
</dbReference>
<dbReference type="PROSITE" id="PS51900">
    <property type="entry name" value="CB"/>
    <property type="match status" value="1"/>
</dbReference>
<dbReference type="InterPro" id="IPR010998">
    <property type="entry name" value="Integrase_recombinase_N"/>
</dbReference>
<keyword evidence="3" id="KW-0233">DNA recombination</keyword>
<dbReference type="InterPro" id="IPR002104">
    <property type="entry name" value="Integrase_catalytic"/>
</dbReference>
<dbReference type="InterPro" id="IPR011010">
    <property type="entry name" value="DNA_brk_join_enz"/>
</dbReference>
<keyword evidence="1" id="KW-0229">DNA integration</keyword>
<feature type="domain" description="Tyr recombinase" evidence="5">
    <location>
        <begin position="224"/>
        <end position="403"/>
    </location>
</feature>
<organism evidence="7 8">
    <name type="scientific">Pseudomonas syringae pv. ribicola</name>
    <dbReference type="NCBI Taxonomy" id="55398"/>
    <lineage>
        <taxon>Bacteria</taxon>
        <taxon>Pseudomonadati</taxon>
        <taxon>Pseudomonadota</taxon>
        <taxon>Gammaproteobacteria</taxon>
        <taxon>Pseudomonadales</taxon>
        <taxon>Pseudomonadaceae</taxon>
        <taxon>Pseudomonas</taxon>
    </lineage>
</organism>
<dbReference type="PATRIC" id="fig|55398.3.peg.2481"/>